<dbReference type="PANTHER" id="PTHR30438:SF1">
    <property type="entry name" value="36 KDA ANTIGEN"/>
    <property type="match status" value="1"/>
</dbReference>
<comment type="caution">
    <text evidence="2">The sequence shown here is derived from an EMBL/GenBank/DDBJ whole genome shotgun (WGS) entry which is preliminary data.</text>
</comment>
<dbReference type="SUPFAM" id="SSF111369">
    <property type="entry name" value="HlyD-like secretion proteins"/>
    <property type="match status" value="1"/>
</dbReference>
<reference evidence="2 3" key="1">
    <citation type="submission" date="2015-01" db="EMBL/GenBank/DDBJ databases">
        <title>Genome of Sphingomonas taxi strain 30a.</title>
        <authorList>
            <person name="Eevers N."/>
            <person name="Van Hamme J."/>
            <person name="Bottos E."/>
            <person name="Weyens N."/>
            <person name="Vangronsveld J."/>
        </authorList>
    </citation>
    <scope>NUCLEOTIDE SEQUENCE [LARGE SCALE GENOMIC DNA]</scope>
    <source>
        <strain evidence="2 3">30a</strain>
    </source>
</reference>
<evidence type="ECO:0000256" key="1">
    <source>
        <dbReference type="SAM" id="Phobius"/>
    </source>
</evidence>
<keyword evidence="1" id="KW-0472">Membrane</keyword>
<name>A0A0D1K4S4_9SPHN</name>
<proteinExistence type="predicted"/>
<keyword evidence="1" id="KW-1133">Transmembrane helix</keyword>
<evidence type="ECO:0000313" key="3">
    <source>
        <dbReference type="Proteomes" id="UP000033203"/>
    </source>
</evidence>
<protein>
    <submittedName>
        <fullName evidence="2">Hemolysin secretion protein D</fullName>
    </submittedName>
</protein>
<dbReference type="AlphaFoldDB" id="A0A0D1K4S4"/>
<feature type="transmembrane region" description="Helical" evidence="1">
    <location>
        <begin position="15"/>
        <end position="35"/>
    </location>
</feature>
<organism evidence="2 3">
    <name type="scientific">Sphingomonas melonis</name>
    <dbReference type="NCBI Taxonomy" id="152682"/>
    <lineage>
        <taxon>Bacteria</taxon>
        <taxon>Pseudomonadati</taxon>
        <taxon>Pseudomonadota</taxon>
        <taxon>Alphaproteobacteria</taxon>
        <taxon>Sphingomonadales</taxon>
        <taxon>Sphingomonadaceae</taxon>
        <taxon>Sphingomonas</taxon>
    </lineage>
</organism>
<dbReference type="PATRIC" id="fig|1549858.7.peg.308"/>
<evidence type="ECO:0000313" key="2">
    <source>
        <dbReference type="EMBL" id="KIU28568.1"/>
    </source>
</evidence>
<dbReference type="Gene3D" id="2.40.30.170">
    <property type="match status" value="1"/>
</dbReference>
<dbReference type="EMBL" id="JXTP01000028">
    <property type="protein sequence ID" value="KIU28568.1"/>
    <property type="molecule type" value="Genomic_DNA"/>
</dbReference>
<dbReference type="Gene3D" id="2.40.50.100">
    <property type="match status" value="1"/>
</dbReference>
<accession>A0A0D1K4S4</accession>
<dbReference type="Proteomes" id="UP000033203">
    <property type="component" value="Unassembled WGS sequence"/>
</dbReference>
<sequence>MTDEATTPPARGKRLLAVVAGLIVVIVIGLGLWLASRPAPEQLQGMVDADEVNVGTKALARVDRLIAEEGQRVRPGSLLATLSSPEIAGGQAQAQGALDAARAIASETNEGARAEDIATLRATWQAAQAAADLAAVTSRRTANLYAEGVVAAQRRDEAAAARDSSARNAEAARQQYSKALAGARPQNRQAANAQVRIAEAALRTADALGRETRLVSPIVGEVARKLVRPGEVVSPVIPAYQVIDIDHPWVALNLREDRYHAIGVGTVLHGHIPALQSDAAFRVYLVAPRGDFATWRATREASGYDVRTFEIRLRPVSAIPKLRPGMSVLFDWPQ</sequence>
<dbReference type="PANTHER" id="PTHR30438">
    <property type="entry name" value="36 KDA ANTIGEN-RELATED"/>
    <property type="match status" value="1"/>
</dbReference>
<gene>
    <name evidence="2" type="ORF">SR41_07475</name>
</gene>
<keyword evidence="1" id="KW-0812">Transmembrane</keyword>
<dbReference type="Gene3D" id="1.10.287.470">
    <property type="entry name" value="Helix hairpin bin"/>
    <property type="match status" value="1"/>
</dbReference>